<sequence>MSVTVPDLTPVRRFVGRDHGLASVSIVRADGTPHASLVNAGVLEHPLTGRPVVGYVTYGPVKLRSLRERPATSILWRAGWEWIGVDGRSGLIGPDDPADGIDAEGLRLLLRAVFTGAGGTHDDWDAYDRVMREERRVAVLIEPERVYGTYS</sequence>
<dbReference type="PANTHER" id="PTHR35176:SF2">
    <property type="entry name" value="F420H(2)-DEPENDENT REDUCTASE RV1155"/>
    <property type="match status" value="1"/>
</dbReference>
<keyword evidence="1" id="KW-0560">Oxidoreductase</keyword>
<organism evidence="2 3">
    <name type="scientific">Pseudonocardia adelaidensis</name>
    <dbReference type="NCBI Taxonomy" id="648754"/>
    <lineage>
        <taxon>Bacteria</taxon>
        <taxon>Bacillati</taxon>
        <taxon>Actinomycetota</taxon>
        <taxon>Actinomycetes</taxon>
        <taxon>Pseudonocardiales</taxon>
        <taxon>Pseudonocardiaceae</taxon>
        <taxon>Pseudonocardia</taxon>
    </lineage>
</organism>
<proteinExistence type="predicted"/>
<dbReference type="PANTHER" id="PTHR35176">
    <property type="entry name" value="HEME OXYGENASE HI_0854-RELATED"/>
    <property type="match status" value="1"/>
</dbReference>
<dbReference type="InterPro" id="IPR052019">
    <property type="entry name" value="F420H2_bilvrd_red/Heme_oxyg"/>
</dbReference>
<gene>
    <name evidence="2" type="ORF">GCM10023320_64390</name>
</gene>
<reference evidence="3" key="1">
    <citation type="journal article" date="2019" name="Int. J. Syst. Evol. Microbiol.">
        <title>The Global Catalogue of Microorganisms (GCM) 10K type strain sequencing project: providing services to taxonomists for standard genome sequencing and annotation.</title>
        <authorList>
            <consortium name="The Broad Institute Genomics Platform"/>
            <consortium name="The Broad Institute Genome Sequencing Center for Infectious Disease"/>
            <person name="Wu L."/>
            <person name="Ma J."/>
        </authorList>
    </citation>
    <scope>NUCLEOTIDE SEQUENCE [LARGE SCALE GENOMIC DNA]</scope>
    <source>
        <strain evidence="3">JCM 18302</strain>
    </source>
</reference>
<dbReference type="InterPro" id="IPR012349">
    <property type="entry name" value="Split_barrel_FMN-bd"/>
</dbReference>
<comment type="caution">
    <text evidence="2">The sequence shown here is derived from an EMBL/GenBank/DDBJ whole genome shotgun (WGS) entry which is preliminary data.</text>
</comment>
<dbReference type="Gene3D" id="2.30.110.10">
    <property type="entry name" value="Electron Transport, Fmn-binding Protein, Chain A"/>
    <property type="match status" value="1"/>
</dbReference>
<evidence type="ECO:0000313" key="3">
    <source>
        <dbReference type="Proteomes" id="UP001500804"/>
    </source>
</evidence>
<accession>A0ABP9NW00</accession>
<evidence type="ECO:0000256" key="1">
    <source>
        <dbReference type="ARBA" id="ARBA00023002"/>
    </source>
</evidence>
<keyword evidence="3" id="KW-1185">Reference proteome</keyword>
<dbReference type="EMBL" id="BAABJO010000031">
    <property type="protein sequence ID" value="GAA5135233.1"/>
    <property type="molecule type" value="Genomic_DNA"/>
</dbReference>
<dbReference type="Proteomes" id="UP001500804">
    <property type="component" value="Unassembled WGS sequence"/>
</dbReference>
<protein>
    <submittedName>
        <fullName evidence="2">PPOX class F420-dependent oxidoreductase</fullName>
    </submittedName>
</protein>
<name>A0ABP9NW00_9PSEU</name>
<evidence type="ECO:0000313" key="2">
    <source>
        <dbReference type="EMBL" id="GAA5135233.1"/>
    </source>
</evidence>
<dbReference type="SUPFAM" id="SSF50475">
    <property type="entry name" value="FMN-binding split barrel"/>
    <property type="match status" value="1"/>
</dbReference>